<feature type="transmembrane region" description="Helical" evidence="1">
    <location>
        <begin position="109"/>
        <end position="132"/>
    </location>
</feature>
<sequence length="178" mass="20274">MNPYSIAVASIPFGIFILVFLFSIRERKRKEGFGFSENRNYFPSIMKGNFSPEIDLAAAIRKLEAGGYRIKEAGQKILFQNASSLQKLRSWFWSYGRLEREGNTVRFRVFSNIGSLLTVPAALAVVVSFGLLVQNNVSKEQSSILPFFFLGFAFFFAIATFISQVGKERKEFRKILEK</sequence>
<organism evidence="2 3">
    <name type="scientific">Leptospira fletcheri</name>
    <dbReference type="NCBI Taxonomy" id="2484981"/>
    <lineage>
        <taxon>Bacteria</taxon>
        <taxon>Pseudomonadati</taxon>
        <taxon>Spirochaetota</taxon>
        <taxon>Spirochaetia</taxon>
        <taxon>Leptospirales</taxon>
        <taxon>Leptospiraceae</taxon>
        <taxon>Leptospira</taxon>
    </lineage>
</organism>
<feature type="transmembrane region" description="Helical" evidence="1">
    <location>
        <begin position="6"/>
        <end position="24"/>
    </location>
</feature>
<comment type="caution">
    <text evidence="2">The sequence shown here is derived from an EMBL/GenBank/DDBJ whole genome shotgun (WGS) entry which is preliminary data.</text>
</comment>
<dbReference type="OrthoDB" id="329527at2"/>
<dbReference type="EMBL" id="RQET01000004">
    <property type="protein sequence ID" value="TGK12086.1"/>
    <property type="molecule type" value="Genomic_DNA"/>
</dbReference>
<keyword evidence="1" id="KW-0472">Membrane</keyword>
<keyword evidence="1" id="KW-1133">Transmembrane helix</keyword>
<reference evidence="2" key="1">
    <citation type="journal article" date="2019" name="PLoS Negl. Trop. Dis.">
        <title>Revisiting the worldwide diversity of Leptospira species in the environment.</title>
        <authorList>
            <person name="Vincent A.T."/>
            <person name="Schiettekatte O."/>
            <person name="Bourhy P."/>
            <person name="Veyrier F.J."/>
            <person name="Picardeau M."/>
        </authorList>
    </citation>
    <scope>NUCLEOTIDE SEQUENCE [LARGE SCALE GENOMIC DNA]</scope>
    <source>
        <strain evidence="2">SSW15</strain>
    </source>
</reference>
<dbReference type="Proteomes" id="UP000298458">
    <property type="component" value="Unassembled WGS sequence"/>
</dbReference>
<evidence type="ECO:0000313" key="3">
    <source>
        <dbReference type="Proteomes" id="UP000298458"/>
    </source>
</evidence>
<keyword evidence="1" id="KW-0812">Transmembrane</keyword>
<evidence type="ECO:0000256" key="1">
    <source>
        <dbReference type="SAM" id="Phobius"/>
    </source>
</evidence>
<protein>
    <submittedName>
        <fullName evidence="2">Uncharacterized protein</fullName>
    </submittedName>
</protein>
<feature type="transmembrane region" description="Helical" evidence="1">
    <location>
        <begin position="144"/>
        <end position="165"/>
    </location>
</feature>
<keyword evidence="3" id="KW-1185">Reference proteome</keyword>
<accession>A0A4R9GIW1</accession>
<proteinExistence type="predicted"/>
<dbReference type="RefSeq" id="WP_135767489.1">
    <property type="nucleotide sequence ID" value="NZ_RQET01000004.1"/>
</dbReference>
<name>A0A4R9GIW1_9LEPT</name>
<gene>
    <name evidence="2" type="ORF">EHO60_07395</name>
</gene>
<dbReference type="AlphaFoldDB" id="A0A4R9GIW1"/>
<evidence type="ECO:0000313" key="2">
    <source>
        <dbReference type="EMBL" id="TGK12086.1"/>
    </source>
</evidence>